<dbReference type="Proteomes" id="UP000729701">
    <property type="component" value="Unassembled WGS sequence"/>
</dbReference>
<accession>A0A951QIE0</accession>
<evidence type="ECO:0000313" key="1">
    <source>
        <dbReference type="EMBL" id="MBW4666455.1"/>
    </source>
</evidence>
<reference evidence="1" key="2">
    <citation type="journal article" date="2022" name="Microbiol. Resour. Announc.">
        <title>Metagenome Sequencing to Explore Phylogenomics of Terrestrial Cyanobacteria.</title>
        <authorList>
            <person name="Ward R.D."/>
            <person name="Stajich J.E."/>
            <person name="Johansen J.R."/>
            <person name="Huntemann M."/>
            <person name="Clum A."/>
            <person name="Foster B."/>
            <person name="Foster B."/>
            <person name="Roux S."/>
            <person name="Palaniappan K."/>
            <person name="Varghese N."/>
            <person name="Mukherjee S."/>
            <person name="Reddy T.B.K."/>
            <person name="Daum C."/>
            <person name="Copeland A."/>
            <person name="Chen I.A."/>
            <person name="Ivanova N.N."/>
            <person name="Kyrpides N.C."/>
            <person name="Shapiro N."/>
            <person name="Eloe-Fadrosh E.A."/>
            <person name="Pietrasiak N."/>
        </authorList>
    </citation>
    <scope>NUCLEOTIDE SEQUENCE</scope>
    <source>
        <strain evidence="1">GSE-NOS-MK-12-04C</strain>
    </source>
</reference>
<evidence type="ECO:0000313" key="2">
    <source>
        <dbReference type="Proteomes" id="UP000729701"/>
    </source>
</evidence>
<reference evidence="1" key="1">
    <citation type="submission" date="2021-05" db="EMBL/GenBank/DDBJ databases">
        <authorList>
            <person name="Pietrasiak N."/>
            <person name="Ward R."/>
            <person name="Stajich J.E."/>
            <person name="Kurbessoian T."/>
        </authorList>
    </citation>
    <scope>NUCLEOTIDE SEQUENCE</scope>
    <source>
        <strain evidence="1">GSE-NOS-MK-12-04C</strain>
    </source>
</reference>
<gene>
    <name evidence="1" type="ORF">KME60_03165</name>
</gene>
<name>A0A951QIE0_9CYAN</name>
<protein>
    <submittedName>
        <fullName evidence="1">Uncharacterized protein</fullName>
    </submittedName>
</protein>
<dbReference type="AlphaFoldDB" id="A0A951QIE0"/>
<proteinExistence type="predicted"/>
<comment type="caution">
    <text evidence="1">The sequence shown here is derived from an EMBL/GenBank/DDBJ whole genome shotgun (WGS) entry which is preliminary data.</text>
</comment>
<organism evidence="1 2">
    <name type="scientific">Cyanomargarita calcarea GSE-NOS-MK-12-04C</name>
    <dbReference type="NCBI Taxonomy" id="2839659"/>
    <lineage>
        <taxon>Bacteria</taxon>
        <taxon>Bacillati</taxon>
        <taxon>Cyanobacteriota</taxon>
        <taxon>Cyanophyceae</taxon>
        <taxon>Nostocales</taxon>
        <taxon>Cyanomargaritaceae</taxon>
        <taxon>Cyanomargarita</taxon>
    </lineage>
</organism>
<dbReference type="EMBL" id="JAHHGZ010000003">
    <property type="protein sequence ID" value="MBW4666455.1"/>
    <property type="molecule type" value="Genomic_DNA"/>
</dbReference>
<sequence>MNRPRTQAHIDADNRYKQTVKRVQLSFKEDSELLTYLRSQVTTDAEIPALIKQIIEAHRKA</sequence>